<organism evidence="1 2">
    <name type="scientific">Candida boidinii</name>
    <name type="common">Yeast</name>
    <dbReference type="NCBI Taxonomy" id="5477"/>
    <lineage>
        <taxon>Eukaryota</taxon>
        <taxon>Fungi</taxon>
        <taxon>Dikarya</taxon>
        <taxon>Ascomycota</taxon>
        <taxon>Saccharomycotina</taxon>
        <taxon>Pichiomycetes</taxon>
        <taxon>Pichiales</taxon>
        <taxon>Pichiaceae</taxon>
        <taxon>Ogataea</taxon>
        <taxon>Ogataea/Candida clade</taxon>
    </lineage>
</organism>
<sequence>MLDSIVQGRMTNLGYALQIEEIEQNHTNSDLFNSYSSNSGSNGRRRRGGSTAAGGGIGSRSGGNVLDSLIDEDYIHLVMEFGRLRTDVEKIRPMSQELDLTKQIVTGLGNDTGYLKDELNSQRLLMNSLRQQMQFMMVDRRRSRMSMYNLSSSSNMTSNSNNNSDNESQEISRLSTKL</sequence>
<evidence type="ECO:0000313" key="1">
    <source>
        <dbReference type="EMBL" id="GMF06903.1"/>
    </source>
</evidence>
<reference evidence="1" key="1">
    <citation type="submission" date="2023-04" db="EMBL/GenBank/DDBJ databases">
        <title>Candida boidinii NBRC 1967.</title>
        <authorList>
            <person name="Ichikawa N."/>
            <person name="Sato H."/>
            <person name="Tonouchi N."/>
        </authorList>
    </citation>
    <scope>NUCLEOTIDE SEQUENCE</scope>
    <source>
        <strain evidence="1">NBRC 1967</strain>
    </source>
</reference>
<accession>A0ACB5UBZ9</accession>
<name>A0ACB5UBZ9_CANBO</name>
<evidence type="ECO:0000313" key="2">
    <source>
        <dbReference type="Proteomes" id="UP001165101"/>
    </source>
</evidence>
<keyword evidence="2" id="KW-1185">Reference proteome</keyword>
<protein>
    <submittedName>
        <fullName evidence="1">Unnamed protein product</fullName>
    </submittedName>
</protein>
<proteinExistence type="predicted"/>
<dbReference type="Proteomes" id="UP001165101">
    <property type="component" value="Unassembled WGS sequence"/>
</dbReference>
<gene>
    <name evidence="1" type="ORF">Cboi01_000672800</name>
</gene>
<comment type="caution">
    <text evidence="1">The sequence shown here is derived from an EMBL/GenBank/DDBJ whole genome shotgun (WGS) entry which is preliminary data.</text>
</comment>
<dbReference type="EMBL" id="BSXV01009015">
    <property type="protein sequence ID" value="GMF06903.1"/>
    <property type="molecule type" value="Genomic_DNA"/>
</dbReference>